<protein>
    <recommendedName>
        <fullName evidence="1">F-box domain-containing protein</fullName>
    </recommendedName>
</protein>
<evidence type="ECO:0000259" key="1">
    <source>
        <dbReference type="PROSITE" id="PS50181"/>
    </source>
</evidence>
<dbReference type="EMBL" id="GL379830">
    <property type="protein sequence ID" value="EGT50852.1"/>
    <property type="molecule type" value="Genomic_DNA"/>
</dbReference>
<dbReference type="Proteomes" id="UP000008068">
    <property type="component" value="Unassembled WGS sequence"/>
</dbReference>
<evidence type="ECO:0000313" key="3">
    <source>
        <dbReference type="Proteomes" id="UP000008068"/>
    </source>
</evidence>
<proteinExistence type="predicted"/>
<evidence type="ECO:0000313" key="2">
    <source>
        <dbReference type="EMBL" id="EGT50852.1"/>
    </source>
</evidence>
<dbReference type="AlphaFoldDB" id="G0N2A1"/>
<keyword evidence="3" id="KW-1185">Reference proteome</keyword>
<sequence>MKRTVKEKVKVRNHTLTIFLDSDFGFIIQSDKNEEITESFTVSQKDTSKCVQLFGEIGSFKQVPFSYPKRMELSMEGGAHERMPKSDRIRYGQTWIVTYWDDKFVGLKQLYGELFDLFPMPLFGLKIDLSEVGSNYRSIITWFNSLLHVVEIIEVEGEDCDFRRYLYAMKYLKPWDRLTINAKPSDYWETDPIKFWTDQLYIKHASWLYLKHIKEMESSEIRIWYSNFTDEEINELFCSLKDGYNPYLKTLSFSIRRSANPETFLKDLNATQFCEDAWSFVLAGRRRCEVTYRKRHSEPDLRMFSLTIEKLPRLPLLKLPSLALVNVLESMKFVNLFLFANLSKRMKKIVKENIKIRNHTITPIFKIEFVFVIQSTKNKKRKEYICIYPSEMRAPNCWNYFENIGSMSRIPFGVPHIPDAPSIWTFWNDQIIGMKEMYNEISTVFPMPLTGIRMDLNVFGGIGFLSIVSWINGFNPRIPLIEVEGENCHFQLLYETIEQVFTEQLIIYATPGAYFEPGPLVTNVDQIQITRSRWVQVKHIKSWNSSRIEIEYSNITDKQINEFLRLLKAGSNPNLRKLRFKFMRHLSRETILEGLEATEAEREWRFQLENEEWCAVSYLRLHRIHLGLRELRIDIERKEEDS</sequence>
<organism evidence="3">
    <name type="scientific">Caenorhabditis brenneri</name>
    <name type="common">Nematode worm</name>
    <dbReference type="NCBI Taxonomy" id="135651"/>
    <lineage>
        <taxon>Eukaryota</taxon>
        <taxon>Metazoa</taxon>
        <taxon>Ecdysozoa</taxon>
        <taxon>Nematoda</taxon>
        <taxon>Chromadorea</taxon>
        <taxon>Rhabditida</taxon>
        <taxon>Rhabditina</taxon>
        <taxon>Rhabditomorpha</taxon>
        <taxon>Rhabditoidea</taxon>
        <taxon>Rhabditidae</taxon>
        <taxon>Peloderinae</taxon>
        <taxon>Caenorhabditis</taxon>
    </lineage>
</organism>
<reference evidence="3" key="1">
    <citation type="submission" date="2011-07" db="EMBL/GenBank/DDBJ databases">
        <authorList>
            <consortium name="Caenorhabditis brenneri Sequencing and Analysis Consortium"/>
            <person name="Wilson R.K."/>
        </authorList>
    </citation>
    <scope>NUCLEOTIDE SEQUENCE [LARGE SCALE GENOMIC DNA]</scope>
    <source>
        <strain evidence="3">PB2801</strain>
    </source>
</reference>
<dbReference type="HOGENOM" id="CLU_426564_0_0_1"/>
<dbReference type="Pfam" id="PF00646">
    <property type="entry name" value="F-box"/>
    <property type="match status" value="1"/>
</dbReference>
<dbReference type="PROSITE" id="PS50181">
    <property type="entry name" value="FBOX"/>
    <property type="match status" value="1"/>
</dbReference>
<dbReference type="InterPro" id="IPR001810">
    <property type="entry name" value="F-box_dom"/>
</dbReference>
<feature type="domain" description="F-box" evidence="1">
    <location>
        <begin position="313"/>
        <end position="359"/>
    </location>
</feature>
<dbReference type="Pfam" id="PF07735">
    <property type="entry name" value="FBA_2"/>
    <property type="match status" value="2"/>
</dbReference>
<dbReference type="InParanoid" id="G0N2A1"/>
<dbReference type="PANTHER" id="PTHR21503">
    <property type="entry name" value="F-BOX-CONTAINING HYPOTHETICAL PROTEIN C.ELEGANS"/>
    <property type="match status" value="1"/>
</dbReference>
<name>G0N2A1_CAEBE</name>
<dbReference type="InterPro" id="IPR012885">
    <property type="entry name" value="F-box_Sdz-33"/>
</dbReference>
<accession>G0N2A1</accession>
<gene>
    <name evidence="2" type="ORF">CAEBREN_19154</name>
</gene>